<reference evidence="9 10" key="1">
    <citation type="submission" date="2016-11" db="EMBL/GenBank/DDBJ databases">
        <authorList>
            <person name="Varghese N."/>
            <person name="Submissions S."/>
        </authorList>
    </citation>
    <scope>NUCLEOTIDE SEQUENCE [LARGE SCALE GENOMIC DNA]</scope>
    <source>
        <strain evidence="9 10">NFR18</strain>
    </source>
</reference>
<dbReference type="Pfam" id="PF00528">
    <property type="entry name" value="BPD_transp_1"/>
    <property type="match status" value="1"/>
</dbReference>
<comment type="caution">
    <text evidence="9">The sequence shown here is derived from an EMBL/GenBank/DDBJ whole genome shotgun (WGS) entry which is preliminary data.</text>
</comment>
<feature type="transmembrane region" description="Helical" evidence="7">
    <location>
        <begin position="191"/>
        <end position="211"/>
    </location>
</feature>
<evidence type="ECO:0000256" key="5">
    <source>
        <dbReference type="ARBA" id="ARBA00022989"/>
    </source>
</evidence>
<dbReference type="InterPro" id="IPR050901">
    <property type="entry name" value="BP-dep_ABC_trans_perm"/>
</dbReference>
<keyword evidence="3" id="KW-1003">Cell membrane</keyword>
<feature type="transmembrane region" description="Helical" evidence="7">
    <location>
        <begin position="55"/>
        <end position="81"/>
    </location>
</feature>
<name>A0AB38CD38_9BURK</name>
<dbReference type="InterPro" id="IPR000515">
    <property type="entry name" value="MetI-like"/>
</dbReference>
<dbReference type="AlphaFoldDB" id="A0AB38CD38"/>
<dbReference type="SUPFAM" id="SSF161098">
    <property type="entry name" value="MetI-like"/>
    <property type="match status" value="1"/>
</dbReference>
<accession>A0AB38CD38</accession>
<keyword evidence="2 7" id="KW-0813">Transport</keyword>
<dbReference type="PANTHER" id="PTHR32243">
    <property type="entry name" value="MALTOSE TRANSPORT SYSTEM PERMEASE-RELATED"/>
    <property type="match status" value="1"/>
</dbReference>
<dbReference type="GO" id="GO:0055085">
    <property type="term" value="P:transmembrane transport"/>
    <property type="evidence" value="ECO:0007669"/>
    <property type="project" value="InterPro"/>
</dbReference>
<dbReference type="Gene3D" id="1.10.3720.10">
    <property type="entry name" value="MetI-like"/>
    <property type="match status" value="1"/>
</dbReference>
<organism evidence="9 10">
    <name type="scientific">Janthinobacterium lividum</name>
    <dbReference type="NCBI Taxonomy" id="29581"/>
    <lineage>
        <taxon>Bacteria</taxon>
        <taxon>Pseudomonadati</taxon>
        <taxon>Pseudomonadota</taxon>
        <taxon>Betaproteobacteria</taxon>
        <taxon>Burkholderiales</taxon>
        <taxon>Oxalobacteraceae</taxon>
        <taxon>Janthinobacterium</taxon>
    </lineage>
</organism>
<evidence type="ECO:0000259" key="8">
    <source>
        <dbReference type="PROSITE" id="PS50928"/>
    </source>
</evidence>
<dbReference type="EMBL" id="FPKH01000005">
    <property type="protein sequence ID" value="SFY06582.1"/>
    <property type="molecule type" value="Genomic_DNA"/>
</dbReference>
<dbReference type="PANTHER" id="PTHR32243:SF18">
    <property type="entry name" value="INNER MEMBRANE ABC TRANSPORTER PERMEASE PROTEIN YCJP"/>
    <property type="match status" value="1"/>
</dbReference>
<dbReference type="Proteomes" id="UP000182489">
    <property type="component" value="Unassembled WGS sequence"/>
</dbReference>
<dbReference type="GO" id="GO:0005886">
    <property type="term" value="C:plasma membrane"/>
    <property type="evidence" value="ECO:0007669"/>
    <property type="project" value="UniProtKB-SubCell"/>
</dbReference>
<evidence type="ECO:0000256" key="6">
    <source>
        <dbReference type="ARBA" id="ARBA00023136"/>
    </source>
</evidence>
<feature type="domain" description="ABC transmembrane type-1" evidence="8">
    <location>
        <begin position="119"/>
        <end position="310"/>
    </location>
</feature>
<evidence type="ECO:0000313" key="9">
    <source>
        <dbReference type="EMBL" id="SFY06582.1"/>
    </source>
</evidence>
<dbReference type="CDD" id="cd06261">
    <property type="entry name" value="TM_PBP2"/>
    <property type="match status" value="1"/>
</dbReference>
<feature type="transmembrane region" description="Helical" evidence="7">
    <location>
        <begin position="291"/>
        <end position="314"/>
    </location>
</feature>
<keyword evidence="5 7" id="KW-1133">Transmembrane helix</keyword>
<evidence type="ECO:0000256" key="4">
    <source>
        <dbReference type="ARBA" id="ARBA00022692"/>
    </source>
</evidence>
<proteinExistence type="inferred from homology"/>
<comment type="similarity">
    <text evidence="7">Belongs to the binding-protein-dependent transport system permease family.</text>
</comment>
<comment type="subcellular location">
    <subcellularLocation>
        <location evidence="1 7">Cell membrane</location>
        <topology evidence="1 7">Multi-pass membrane protein</topology>
    </subcellularLocation>
</comment>
<protein>
    <submittedName>
        <fullName evidence="9">Carbohydrate ABC transporter membrane protein 2, CUT1 family (TC 3.A.1.1.-)</fullName>
    </submittedName>
</protein>
<evidence type="ECO:0000256" key="3">
    <source>
        <dbReference type="ARBA" id="ARBA00022475"/>
    </source>
</evidence>
<evidence type="ECO:0000313" key="10">
    <source>
        <dbReference type="Proteomes" id="UP000182489"/>
    </source>
</evidence>
<keyword evidence="4 7" id="KW-0812">Transmembrane</keyword>
<keyword evidence="6 7" id="KW-0472">Membrane</keyword>
<gene>
    <name evidence="9" type="ORF">SAMN03097694_4414</name>
</gene>
<dbReference type="PROSITE" id="PS50928">
    <property type="entry name" value="ABC_TM1"/>
    <property type="match status" value="1"/>
</dbReference>
<feature type="transmembrane region" description="Helical" evidence="7">
    <location>
        <begin position="123"/>
        <end position="145"/>
    </location>
</feature>
<evidence type="ECO:0000256" key="2">
    <source>
        <dbReference type="ARBA" id="ARBA00022448"/>
    </source>
</evidence>
<feature type="transmembrane region" description="Helical" evidence="7">
    <location>
        <begin position="231"/>
        <end position="256"/>
    </location>
</feature>
<evidence type="ECO:0000256" key="1">
    <source>
        <dbReference type="ARBA" id="ARBA00004651"/>
    </source>
</evidence>
<dbReference type="InterPro" id="IPR035906">
    <property type="entry name" value="MetI-like_sf"/>
</dbReference>
<sequence>MGKLTKNTLTKPTAQRDLRPPMLTVHAHSSASQPQLTSARNGFVRCLRVLRTPGGIGAITTTAITTVIILVALFPILWAVLNSFKELMDIVTPVPRFFFSPTLANYKQVLASPEVLTGLGNSVAIVGVAVLLGAVLGVPAAYAIARYPIPAKKDIQFFLLSLRFLPPVAVAIPLISIWIDLGLYDSRLSMVVTYLLVTLSTIIWLSIPAFARIPKEVEEAAALDGYGPYQVFWYVALPVASKTLMGGIVFSFVLVWNELMIALALTSSKSMTLPVVASAFTSMGQEVPWGVVNASTVLLALPPLLFVGILGRLLNSMLKHK</sequence>
<feature type="transmembrane region" description="Helical" evidence="7">
    <location>
        <begin position="157"/>
        <end position="179"/>
    </location>
</feature>
<evidence type="ECO:0000256" key="7">
    <source>
        <dbReference type="RuleBase" id="RU363032"/>
    </source>
</evidence>